<gene>
    <name evidence="1" type="ORF">MUN89_06135</name>
</gene>
<organism evidence="1 2">
    <name type="scientific">Halobacillus salinarum</name>
    <dbReference type="NCBI Taxonomy" id="2932257"/>
    <lineage>
        <taxon>Bacteria</taxon>
        <taxon>Bacillati</taxon>
        <taxon>Bacillota</taxon>
        <taxon>Bacilli</taxon>
        <taxon>Bacillales</taxon>
        <taxon>Bacillaceae</taxon>
        <taxon>Halobacillus</taxon>
    </lineage>
</organism>
<evidence type="ECO:0000313" key="2">
    <source>
        <dbReference type="Proteomes" id="UP000831787"/>
    </source>
</evidence>
<dbReference type="RefSeq" id="WP_244712292.1">
    <property type="nucleotide sequence ID" value="NZ_CP095073.1"/>
</dbReference>
<accession>A0ABY4EM46</accession>
<proteinExistence type="predicted"/>
<keyword evidence="2" id="KW-1185">Reference proteome</keyword>
<reference evidence="1 2" key="1">
    <citation type="submission" date="2022-04" db="EMBL/GenBank/DDBJ databases">
        <title>Halobacillus sp. isolated from saltern.</title>
        <authorList>
            <person name="Won M."/>
            <person name="Lee C.-M."/>
            <person name="Woen H.-Y."/>
            <person name="Kwon S.-W."/>
        </authorList>
    </citation>
    <scope>NUCLEOTIDE SEQUENCE [LARGE SCALE GENOMIC DNA]</scope>
    <source>
        <strain evidence="1 2">SSBR10-3</strain>
    </source>
</reference>
<sequence>MNKRPAPKYLWQEHERVEAVFDPTKTYRYLLSCMWEKEADPVTFVMLNPSVADENYCDPTLKRCLNFAKSWGYGSMKIVNLFALVSTEPEALSSHQDPTGPENDAYIIEASRKSPLIIYAWGTKYGSLNGRSDRVQHLLSSYPHYCIKKSSNGRHPCHPLFLPKKLRPVPF</sequence>
<dbReference type="Proteomes" id="UP000831787">
    <property type="component" value="Chromosome"/>
</dbReference>
<dbReference type="InterPro" id="IPR012441">
    <property type="entry name" value="DUF1643"/>
</dbReference>
<dbReference type="Pfam" id="PF07799">
    <property type="entry name" value="DUF1643"/>
    <property type="match status" value="1"/>
</dbReference>
<name>A0ABY4EM46_9BACI</name>
<protein>
    <submittedName>
        <fullName evidence="1">DUF1643 domain-containing protein</fullName>
    </submittedName>
</protein>
<dbReference type="EMBL" id="CP095073">
    <property type="protein sequence ID" value="UOQ45520.1"/>
    <property type="molecule type" value="Genomic_DNA"/>
</dbReference>
<evidence type="ECO:0000313" key="1">
    <source>
        <dbReference type="EMBL" id="UOQ45520.1"/>
    </source>
</evidence>